<keyword evidence="2" id="KW-1185">Reference proteome</keyword>
<protein>
    <submittedName>
        <fullName evidence="1">Uncharacterized protein</fullName>
    </submittedName>
</protein>
<name>A0AAV9RII6_9TELE</name>
<reference evidence="1 2" key="1">
    <citation type="submission" date="2021-06" db="EMBL/GenBank/DDBJ databases">
        <authorList>
            <person name="Palmer J.M."/>
        </authorList>
    </citation>
    <scope>NUCLEOTIDE SEQUENCE [LARGE SCALE GENOMIC DNA]</scope>
    <source>
        <strain evidence="1 2">MEX-2019</strain>
        <tissue evidence="1">Muscle</tissue>
    </source>
</reference>
<proteinExistence type="predicted"/>
<evidence type="ECO:0000313" key="1">
    <source>
        <dbReference type="EMBL" id="KAK5608727.1"/>
    </source>
</evidence>
<comment type="caution">
    <text evidence="1">The sequence shown here is derived from an EMBL/GenBank/DDBJ whole genome shotgun (WGS) entry which is preliminary data.</text>
</comment>
<sequence>MTYKAELKYFYSYAYLLEYLINSTQLDVSASSTAIKDNRSFIGTLSTGFFSDATYTQLMVIPQLKTFKMVIENADCQTAHFKFFALHFIEQHNETVSTKCLHCYTHLCEMSTCETLKRSNRKKRSTLTHL</sequence>
<organism evidence="1 2">
    <name type="scientific">Crenichthys baileyi</name>
    <name type="common">White River springfish</name>
    <dbReference type="NCBI Taxonomy" id="28760"/>
    <lineage>
        <taxon>Eukaryota</taxon>
        <taxon>Metazoa</taxon>
        <taxon>Chordata</taxon>
        <taxon>Craniata</taxon>
        <taxon>Vertebrata</taxon>
        <taxon>Euteleostomi</taxon>
        <taxon>Actinopterygii</taxon>
        <taxon>Neopterygii</taxon>
        <taxon>Teleostei</taxon>
        <taxon>Neoteleostei</taxon>
        <taxon>Acanthomorphata</taxon>
        <taxon>Ovalentaria</taxon>
        <taxon>Atherinomorphae</taxon>
        <taxon>Cyprinodontiformes</taxon>
        <taxon>Goodeidae</taxon>
        <taxon>Crenichthys</taxon>
    </lineage>
</organism>
<dbReference type="EMBL" id="JAHHUM010001787">
    <property type="protein sequence ID" value="KAK5608727.1"/>
    <property type="molecule type" value="Genomic_DNA"/>
</dbReference>
<dbReference type="Proteomes" id="UP001311232">
    <property type="component" value="Unassembled WGS sequence"/>
</dbReference>
<dbReference type="AlphaFoldDB" id="A0AAV9RII6"/>
<evidence type="ECO:0000313" key="2">
    <source>
        <dbReference type="Proteomes" id="UP001311232"/>
    </source>
</evidence>
<accession>A0AAV9RII6</accession>
<gene>
    <name evidence="1" type="ORF">CRENBAI_021304</name>
</gene>